<dbReference type="SMART" id="SM00220">
    <property type="entry name" value="S_TKc"/>
    <property type="match status" value="1"/>
</dbReference>
<dbReference type="InterPro" id="IPR011009">
    <property type="entry name" value="Kinase-like_dom_sf"/>
</dbReference>
<comment type="subcellular location">
    <subcellularLocation>
        <location evidence="1">Membrane</location>
        <topology evidence="1">Single-pass membrane protein</topology>
    </subcellularLocation>
</comment>
<keyword evidence="9" id="KW-0067">ATP-binding</keyword>
<name>A0A0B2PCD2_GLYSO</name>
<dbReference type="PROSITE" id="PS00108">
    <property type="entry name" value="PROTEIN_KINASE_ST"/>
    <property type="match status" value="1"/>
</dbReference>
<evidence type="ECO:0000256" key="9">
    <source>
        <dbReference type="ARBA" id="ARBA00022840"/>
    </source>
</evidence>
<evidence type="ECO:0000259" key="13">
    <source>
        <dbReference type="PROSITE" id="PS50011"/>
    </source>
</evidence>
<evidence type="ECO:0000313" key="14">
    <source>
        <dbReference type="EMBL" id="KHN05318.1"/>
    </source>
</evidence>
<feature type="non-terminal residue" evidence="14">
    <location>
        <position position="1"/>
    </location>
</feature>
<evidence type="ECO:0000256" key="2">
    <source>
        <dbReference type="ARBA" id="ARBA00022527"/>
    </source>
</evidence>
<dbReference type="GO" id="GO:0004674">
    <property type="term" value="F:protein serine/threonine kinase activity"/>
    <property type="evidence" value="ECO:0007669"/>
    <property type="project" value="UniProtKB-KW"/>
</dbReference>
<dbReference type="GO" id="GO:0016020">
    <property type="term" value="C:membrane"/>
    <property type="evidence" value="ECO:0007669"/>
    <property type="project" value="UniProtKB-SubCell"/>
</dbReference>
<keyword evidence="7" id="KW-0547">Nucleotide-binding</keyword>
<dbReference type="Pfam" id="PF00069">
    <property type="entry name" value="Pkinase"/>
    <property type="match status" value="1"/>
</dbReference>
<dbReference type="InterPro" id="IPR000719">
    <property type="entry name" value="Prot_kinase_dom"/>
</dbReference>
<evidence type="ECO:0000256" key="12">
    <source>
        <dbReference type="ARBA" id="ARBA00023170"/>
    </source>
</evidence>
<protein>
    <submittedName>
        <fullName evidence="14">Putative LRR receptor-like serine/threonine-protein kinase</fullName>
        <ecNumber evidence="14">2.7.11.-</ecNumber>
    </submittedName>
</protein>
<evidence type="ECO:0000256" key="3">
    <source>
        <dbReference type="ARBA" id="ARBA00022553"/>
    </source>
</evidence>
<evidence type="ECO:0000256" key="6">
    <source>
        <dbReference type="ARBA" id="ARBA00022729"/>
    </source>
</evidence>
<keyword evidence="2" id="KW-0723">Serine/threonine-protein kinase</keyword>
<sequence length="579" mass="65473">SGFISIDCGSEAAYSHTETGIWFETDNDYVGTGSNHMVSSNVNLNYRDYGRQLNTLRCFPKGERNCYTLKPQHGKNNSSKYLIRAFFSYGNYDGKNEAPSFDMYIGVNLVDKVNLTDYADTYWFTEIIQTVSSESIDVCLVKSGPTIPCIASLELRPLNTSIYHTPTAAPQPLLYLQLRIDVGSSALPPPYGDYYFRYKDDVYDRIWRCDLDDTNGWYPLVMESLNLDSGRRSSDIYKLPSQVLRTAVQSPNVSHPLQFDYDNLYAPLDKPYEYYVYFHFLEIQQLPIGKKRIINITLNYQTILTQPLVLEYLKPVTIAPQKTSSGSVLFNVSATSESDAPPILNAFEVYKLITQLDLPTQARDDKNQILLSWKQRLQIALDSATGLEYLHKYCKPPIVHRDVKTSNILLDEDFHAKVSDFGLSKIFSNECDTHVLTKIAGTPGYMDPEYQITNKLTEKSDVYSFGIVLLEIITGHPAILKTHENTHIVQWVNSMLADEGEIDSIMDPRLQGIYDSETASQVVHVAMACLAPSSIKRPTMDQVVKELKQCFPMENIDDSICIFTEFSVASISGESSLAR</sequence>
<evidence type="ECO:0000256" key="5">
    <source>
        <dbReference type="ARBA" id="ARBA00022692"/>
    </source>
</evidence>
<reference evidence="14" key="1">
    <citation type="submission" date="2014-07" db="EMBL/GenBank/DDBJ databases">
        <title>Identification of a novel salt tolerance gene in wild soybean by whole-genome sequencing.</title>
        <authorList>
            <person name="Lam H.-M."/>
            <person name="Qi X."/>
            <person name="Li M.-W."/>
            <person name="Liu X."/>
            <person name="Xie M."/>
            <person name="Ni M."/>
            <person name="Xu X."/>
        </authorList>
    </citation>
    <scope>NUCLEOTIDE SEQUENCE [LARGE SCALE GENOMIC DNA]</scope>
    <source>
        <tissue evidence="14">Root</tissue>
    </source>
</reference>
<keyword evidence="3" id="KW-0597">Phosphoprotein</keyword>
<dbReference type="AlphaFoldDB" id="A0A0B2PCD2"/>
<dbReference type="EC" id="2.7.11.-" evidence="14"/>
<keyword evidence="8 14" id="KW-0418">Kinase</keyword>
<organism evidence="14">
    <name type="scientific">Glycine soja</name>
    <name type="common">Wild soybean</name>
    <dbReference type="NCBI Taxonomy" id="3848"/>
    <lineage>
        <taxon>Eukaryota</taxon>
        <taxon>Viridiplantae</taxon>
        <taxon>Streptophyta</taxon>
        <taxon>Embryophyta</taxon>
        <taxon>Tracheophyta</taxon>
        <taxon>Spermatophyta</taxon>
        <taxon>Magnoliopsida</taxon>
        <taxon>eudicotyledons</taxon>
        <taxon>Gunneridae</taxon>
        <taxon>Pentapetalae</taxon>
        <taxon>rosids</taxon>
        <taxon>fabids</taxon>
        <taxon>Fabales</taxon>
        <taxon>Fabaceae</taxon>
        <taxon>Papilionoideae</taxon>
        <taxon>50 kb inversion clade</taxon>
        <taxon>NPAAA clade</taxon>
        <taxon>indigoferoid/millettioid clade</taxon>
        <taxon>Phaseoleae</taxon>
        <taxon>Glycine</taxon>
        <taxon>Glycine subgen. Soja</taxon>
    </lineage>
</organism>
<dbReference type="FunFam" id="1.10.510.10:FF:000146">
    <property type="entry name" value="LRR receptor-like serine/threonine-protein kinase IOS1"/>
    <property type="match status" value="1"/>
</dbReference>
<keyword evidence="5" id="KW-0812">Transmembrane</keyword>
<dbReference type="Proteomes" id="UP000053555">
    <property type="component" value="Unassembled WGS sequence"/>
</dbReference>
<feature type="domain" description="Protein kinase" evidence="13">
    <location>
        <begin position="280"/>
        <end position="551"/>
    </location>
</feature>
<evidence type="ECO:0000256" key="8">
    <source>
        <dbReference type="ARBA" id="ARBA00022777"/>
    </source>
</evidence>
<dbReference type="Gene3D" id="1.10.510.10">
    <property type="entry name" value="Transferase(Phosphotransferase) domain 1"/>
    <property type="match status" value="1"/>
</dbReference>
<keyword evidence="11" id="KW-0472">Membrane</keyword>
<dbReference type="GO" id="GO:0005524">
    <property type="term" value="F:ATP binding"/>
    <property type="evidence" value="ECO:0007669"/>
    <property type="project" value="UniProtKB-KW"/>
</dbReference>
<proteinExistence type="predicted"/>
<dbReference type="SUPFAM" id="SSF56112">
    <property type="entry name" value="Protein kinase-like (PK-like)"/>
    <property type="match status" value="1"/>
</dbReference>
<dbReference type="PANTHER" id="PTHR45631:SF212">
    <property type="entry name" value="PROTEIN KINASE DOMAIN-CONTAINING PROTEIN"/>
    <property type="match status" value="1"/>
</dbReference>
<dbReference type="InterPro" id="IPR008271">
    <property type="entry name" value="Ser/Thr_kinase_AS"/>
</dbReference>
<dbReference type="PANTHER" id="PTHR45631">
    <property type="entry name" value="OS07G0107800 PROTEIN-RELATED"/>
    <property type="match status" value="1"/>
</dbReference>
<evidence type="ECO:0000256" key="4">
    <source>
        <dbReference type="ARBA" id="ARBA00022679"/>
    </source>
</evidence>
<keyword evidence="6" id="KW-0732">Signal</keyword>
<evidence type="ECO:0000256" key="1">
    <source>
        <dbReference type="ARBA" id="ARBA00004167"/>
    </source>
</evidence>
<dbReference type="PROSITE" id="PS50011">
    <property type="entry name" value="PROTEIN_KINASE_DOM"/>
    <property type="match status" value="1"/>
</dbReference>
<evidence type="ECO:0000256" key="11">
    <source>
        <dbReference type="ARBA" id="ARBA00023136"/>
    </source>
</evidence>
<evidence type="ECO:0000256" key="7">
    <source>
        <dbReference type="ARBA" id="ARBA00022741"/>
    </source>
</evidence>
<dbReference type="Pfam" id="PF12819">
    <property type="entry name" value="Malectin_like"/>
    <property type="match status" value="1"/>
</dbReference>
<keyword evidence="12 14" id="KW-0675">Receptor</keyword>
<evidence type="ECO:0000256" key="10">
    <source>
        <dbReference type="ARBA" id="ARBA00022989"/>
    </source>
</evidence>
<dbReference type="EMBL" id="KN668480">
    <property type="protein sequence ID" value="KHN05318.1"/>
    <property type="molecule type" value="Genomic_DNA"/>
</dbReference>
<accession>A0A0B2PCD2</accession>
<gene>
    <name evidence="14" type="ORF">glysoja_036859</name>
</gene>
<keyword evidence="10" id="KW-1133">Transmembrane helix</keyword>
<keyword evidence="4 14" id="KW-0808">Transferase</keyword>
<dbReference type="InterPro" id="IPR024788">
    <property type="entry name" value="Malectin-like_Carb-bd_dom"/>
</dbReference>